<dbReference type="PANTHER" id="PTHR11709:SF394">
    <property type="entry name" value="FI03373P-RELATED"/>
    <property type="match status" value="1"/>
</dbReference>
<feature type="compositionally biased region" description="Basic and acidic residues" evidence="4">
    <location>
        <begin position="419"/>
        <end position="434"/>
    </location>
</feature>
<reference evidence="10" key="1">
    <citation type="submission" date="2017-02" db="EMBL/GenBank/DDBJ databases">
        <authorList>
            <person name="Varghese N."/>
            <person name="Submissions S."/>
        </authorList>
    </citation>
    <scope>NUCLEOTIDE SEQUENCE [LARGE SCALE GENOMIC DNA]</scope>
    <source>
        <strain evidence="10">DSM 22270</strain>
    </source>
</reference>
<dbReference type="Pfam" id="PF07731">
    <property type="entry name" value="Cu-oxidase_2"/>
    <property type="match status" value="1"/>
</dbReference>
<evidence type="ECO:0000259" key="7">
    <source>
        <dbReference type="Pfam" id="PF07731"/>
    </source>
</evidence>
<feature type="region of interest" description="Disordered" evidence="4">
    <location>
        <begin position="419"/>
        <end position="439"/>
    </location>
</feature>
<sequence>MKKILLIAAVMTIYSATFSQDMKGMDMPKPQEKGSDNMDGMNMPKTATLKVPGKAVAYYLDVTDTLVTFAKGKLKPAIAINGTIPAPTLYFTKGDTAIIHVRNLMKEETSIHWHGLLLPNEADGVPYLTTPPIEPGSTYTFSFPVIQNGTYWYHSHTALQEQVGLYGGIVIYPADKMAQKEKVILFSDWTNEDMSTVVRSLKAGYEWYGIKRNSVQSWGEALVKGYLGDKAKQEWGRMPPMDVSDVYYNAFLANGRQSSEYPEFKPGETILLRLINGAAGSYFNIQFAGGPMTVVAADGIDVRPVKIDKIDFPIAETYDVLITIPAEGAYELRATAADISGYSSVYFGSGKKVAAPNIPALDYFAMLRERNKMDMAGSGKKGTSMEGMDMGNEDKKSSSVPGMDMRKKEDEVTKMDGMDMGSKKEATAATEKSDMAGMKMDNGKSAGTLTYDMLRSIQPTAFDENLSVRTVPLTLTGNMIRYIWSFDDKPLSKSDNIMIKKGEVVRFKMFNNTMMRHPMHLHGHFFRLINAQGDYSPLKHTFDIQPMETVTIEFLANEEKDWFFHCHILYHLVAGMARIVSYEGSEQNEFAKTGYKELKKEDNAIYKWGDLNVLSNGAFLESFVSNNKTQFRFEGRVNWKGNFETEAHLLRFIDKQDYFAAFIGYDYRRNKEVITDPKDKLNTKDNRRQFEVGLIYLLPFFVEAEVRADPTGRFRAQLQRRDMPITTRIFFDGKINTDKEYLMGLRYFFSRTFSISALYDSDYGIGAGISIRY</sequence>
<dbReference type="InterPro" id="IPR033138">
    <property type="entry name" value="Cu_oxidase_CS"/>
</dbReference>
<dbReference type="InterPro" id="IPR011706">
    <property type="entry name" value="Cu-oxidase_C"/>
</dbReference>
<dbReference type="SUPFAM" id="SSF49503">
    <property type="entry name" value="Cupredoxins"/>
    <property type="match status" value="3"/>
</dbReference>
<dbReference type="CDD" id="cd13896">
    <property type="entry name" value="CuRO_3_CopA"/>
    <property type="match status" value="1"/>
</dbReference>
<evidence type="ECO:0000256" key="1">
    <source>
        <dbReference type="ARBA" id="ARBA00022723"/>
    </source>
</evidence>
<dbReference type="PANTHER" id="PTHR11709">
    <property type="entry name" value="MULTI-COPPER OXIDASE"/>
    <property type="match status" value="1"/>
</dbReference>
<evidence type="ECO:0000313" key="10">
    <source>
        <dbReference type="Proteomes" id="UP000190897"/>
    </source>
</evidence>
<dbReference type="OrthoDB" id="9757546at2"/>
<evidence type="ECO:0000256" key="2">
    <source>
        <dbReference type="ARBA" id="ARBA00023002"/>
    </source>
</evidence>
<keyword evidence="2" id="KW-0560">Oxidoreductase</keyword>
<dbReference type="GO" id="GO:0016491">
    <property type="term" value="F:oxidoreductase activity"/>
    <property type="evidence" value="ECO:0007669"/>
    <property type="project" value="UniProtKB-KW"/>
</dbReference>
<feature type="region of interest" description="Disordered" evidence="4">
    <location>
        <begin position="375"/>
        <end position="407"/>
    </location>
</feature>
<accession>A0A1T5HHJ0</accession>
<name>A0A1T5HHJ0_9BACT</name>
<feature type="signal peptide" evidence="5">
    <location>
        <begin position="1"/>
        <end position="19"/>
    </location>
</feature>
<dbReference type="CDD" id="cd13874">
    <property type="entry name" value="CuRO_2_CopA"/>
    <property type="match status" value="1"/>
</dbReference>
<evidence type="ECO:0000313" key="9">
    <source>
        <dbReference type="EMBL" id="SKC20134.1"/>
    </source>
</evidence>
<dbReference type="STRING" id="651661.SAMN05660293_05602"/>
<protein>
    <submittedName>
        <fullName evidence="9">Copper-resistance protein, CopA family</fullName>
    </submittedName>
</protein>
<dbReference type="InterPro" id="IPR002355">
    <property type="entry name" value="Cu_oxidase_Cu_BS"/>
</dbReference>
<keyword evidence="5" id="KW-0732">Signal</keyword>
<evidence type="ECO:0000256" key="3">
    <source>
        <dbReference type="ARBA" id="ARBA00023008"/>
    </source>
</evidence>
<gene>
    <name evidence="9" type="ORF">SAMN05660293_05602</name>
</gene>
<dbReference type="Proteomes" id="UP000190897">
    <property type="component" value="Unassembled WGS sequence"/>
</dbReference>
<dbReference type="AlphaFoldDB" id="A0A1T5HHJ0"/>
<feature type="domain" description="Plastocyanin-like" evidence="7">
    <location>
        <begin position="472"/>
        <end position="580"/>
    </location>
</feature>
<evidence type="ECO:0000256" key="4">
    <source>
        <dbReference type="SAM" id="MobiDB-lite"/>
    </source>
</evidence>
<dbReference type="InterPro" id="IPR008972">
    <property type="entry name" value="Cupredoxin"/>
</dbReference>
<dbReference type="InterPro" id="IPR001117">
    <property type="entry name" value="Cu-oxidase_2nd"/>
</dbReference>
<dbReference type="InterPro" id="IPR011707">
    <property type="entry name" value="Cu-oxidase-like_N"/>
</dbReference>
<feature type="domain" description="Plastocyanin-like" evidence="6">
    <location>
        <begin position="181"/>
        <end position="335"/>
    </location>
</feature>
<dbReference type="PROSITE" id="PS00080">
    <property type="entry name" value="MULTICOPPER_OXIDASE2"/>
    <property type="match status" value="1"/>
</dbReference>
<dbReference type="Pfam" id="PF00394">
    <property type="entry name" value="Cu-oxidase"/>
    <property type="match status" value="1"/>
</dbReference>
<dbReference type="Gene3D" id="2.60.40.420">
    <property type="entry name" value="Cupredoxins - blue copper proteins"/>
    <property type="match status" value="3"/>
</dbReference>
<feature type="domain" description="Plastocyanin-like" evidence="8">
    <location>
        <begin position="62"/>
        <end position="174"/>
    </location>
</feature>
<dbReference type="InterPro" id="IPR045087">
    <property type="entry name" value="Cu-oxidase_fam"/>
</dbReference>
<organism evidence="9 10">
    <name type="scientific">Dyadobacter psychrophilus</name>
    <dbReference type="NCBI Taxonomy" id="651661"/>
    <lineage>
        <taxon>Bacteria</taxon>
        <taxon>Pseudomonadati</taxon>
        <taxon>Bacteroidota</taxon>
        <taxon>Cytophagia</taxon>
        <taxon>Cytophagales</taxon>
        <taxon>Spirosomataceae</taxon>
        <taxon>Dyadobacter</taxon>
    </lineage>
</organism>
<proteinExistence type="predicted"/>
<dbReference type="GO" id="GO:0005507">
    <property type="term" value="F:copper ion binding"/>
    <property type="evidence" value="ECO:0007669"/>
    <property type="project" value="InterPro"/>
</dbReference>
<dbReference type="PROSITE" id="PS00079">
    <property type="entry name" value="MULTICOPPER_OXIDASE1"/>
    <property type="match status" value="1"/>
</dbReference>
<evidence type="ECO:0000256" key="5">
    <source>
        <dbReference type="SAM" id="SignalP"/>
    </source>
</evidence>
<dbReference type="RefSeq" id="WP_082218020.1">
    <property type="nucleotide sequence ID" value="NZ_FUZA01000016.1"/>
</dbReference>
<dbReference type="InterPro" id="IPR034279">
    <property type="entry name" value="CuRO_3_CopA"/>
</dbReference>
<keyword evidence="1" id="KW-0479">Metal-binding</keyword>
<feature type="chain" id="PRO_5012617412" evidence="5">
    <location>
        <begin position="20"/>
        <end position="773"/>
    </location>
</feature>
<dbReference type="EMBL" id="FUZA01000016">
    <property type="protein sequence ID" value="SKC20134.1"/>
    <property type="molecule type" value="Genomic_DNA"/>
</dbReference>
<evidence type="ECO:0000259" key="6">
    <source>
        <dbReference type="Pfam" id="PF00394"/>
    </source>
</evidence>
<dbReference type="Pfam" id="PF07732">
    <property type="entry name" value="Cu-oxidase_3"/>
    <property type="match status" value="1"/>
</dbReference>
<keyword evidence="3" id="KW-0186">Copper</keyword>
<keyword evidence="10" id="KW-1185">Reference proteome</keyword>
<evidence type="ECO:0000259" key="8">
    <source>
        <dbReference type="Pfam" id="PF07732"/>
    </source>
</evidence>
<dbReference type="InterPro" id="IPR034282">
    <property type="entry name" value="CuRO_2_CopA"/>
</dbReference>